<reference evidence="6 7" key="1">
    <citation type="submission" date="2019-10" db="EMBL/GenBank/DDBJ databases">
        <title>Streptomyces tenebrisbrunneis sp.nov., an endogenous actinomycete isolated from of Lycium ruthenicum.</title>
        <authorList>
            <person name="Ma L."/>
        </authorList>
    </citation>
    <scope>NUCLEOTIDE SEQUENCE [LARGE SCALE GENOMIC DNA]</scope>
    <source>
        <strain evidence="6 7">TRM 66187</strain>
    </source>
</reference>
<dbReference type="InterPro" id="IPR036390">
    <property type="entry name" value="WH_DNA-bd_sf"/>
</dbReference>
<organism evidence="6 7">
    <name type="scientific">Streptomyces lycii</name>
    <dbReference type="NCBI Taxonomy" id="2654337"/>
    <lineage>
        <taxon>Bacteria</taxon>
        <taxon>Bacillati</taxon>
        <taxon>Actinomycetota</taxon>
        <taxon>Actinomycetes</taxon>
        <taxon>Kitasatosporales</taxon>
        <taxon>Streptomycetaceae</taxon>
        <taxon>Streptomyces</taxon>
    </lineage>
</organism>
<protein>
    <submittedName>
        <fullName evidence="6">GntR family transcriptional regulator</fullName>
    </submittedName>
</protein>
<dbReference type="SMART" id="SM00345">
    <property type="entry name" value="HTH_GNTR"/>
    <property type="match status" value="1"/>
</dbReference>
<keyword evidence="7" id="KW-1185">Reference proteome</keyword>
<dbReference type="Gene3D" id="1.10.10.10">
    <property type="entry name" value="Winged helix-like DNA-binding domain superfamily/Winged helix DNA-binding domain"/>
    <property type="match status" value="1"/>
</dbReference>
<feature type="region of interest" description="Disordered" evidence="4">
    <location>
        <begin position="74"/>
        <end position="97"/>
    </location>
</feature>
<evidence type="ECO:0000256" key="2">
    <source>
        <dbReference type="ARBA" id="ARBA00023125"/>
    </source>
</evidence>
<keyword evidence="2" id="KW-0238">DNA-binding</keyword>
<dbReference type="RefSeq" id="WP_170315896.1">
    <property type="nucleotide sequence ID" value="NZ_WHPN01000331.1"/>
</dbReference>
<evidence type="ECO:0000256" key="4">
    <source>
        <dbReference type="SAM" id="MobiDB-lite"/>
    </source>
</evidence>
<dbReference type="Proteomes" id="UP000621266">
    <property type="component" value="Unassembled WGS sequence"/>
</dbReference>
<keyword evidence="3" id="KW-0804">Transcription</keyword>
<sequence length="303" mass="34210">MSTDARDDRSGRDDRDALKYQRIANQLRMEISDGVYAVGDRMPTQEELVARFDVSRATVVHALDDLRKQGWIKTRKGSGSTAARPDTGDRPFDVADTSSPMAALRPHLTAAFREEHVTIDVFSLTAETMSRHISAQVLDVEAGVSRPRSIRLRLMLPAPDIQLALPRAKDDPSDERPLQRHRALTVRHVGTLRDDLYRLRTVGLVPEVSVEIRSVPLTPSSKLYLLNGREALYGMYQPVERSVTMPDGETVTILDALGVGARLFRDVKDDRRPNSRASLHVAELQQWFDNWWQELAREESYGN</sequence>
<proteinExistence type="predicted"/>
<keyword evidence="1" id="KW-0805">Transcription regulation</keyword>
<evidence type="ECO:0000313" key="6">
    <source>
        <dbReference type="EMBL" id="KAF4407127.1"/>
    </source>
</evidence>
<gene>
    <name evidence="6" type="ORF">GCU69_21295</name>
</gene>
<dbReference type="SUPFAM" id="SSF46785">
    <property type="entry name" value="Winged helix' DNA-binding domain"/>
    <property type="match status" value="1"/>
</dbReference>
<feature type="domain" description="HTH gntR-type" evidence="5">
    <location>
        <begin position="17"/>
        <end position="85"/>
    </location>
</feature>
<dbReference type="PANTHER" id="PTHR44846">
    <property type="entry name" value="MANNOSYL-D-GLYCERATE TRANSPORT/METABOLISM SYSTEM REPRESSOR MNGR-RELATED"/>
    <property type="match status" value="1"/>
</dbReference>
<dbReference type="PROSITE" id="PS50949">
    <property type="entry name" value="HTH_GNTR"/>
    <property type="match status" value="1"/>
</dbReference>
<dbReference type="PRINTS" id="PR00035">
    <property type="entry name" value="HTHGNTR"/>
</dbReference>
<accession>A0ABQ7FE39</accession>
<name>A0ABQ7FE39_9ACTN</name>
<evidence type="ECO:0000256" key="3">
    <source>
        <dbReference type="ARBA" id="ARBA00023163"/>
    </source>
</evidence>
<dbReference type="InterPro" id="IPR050679">
    <property type="entry name" value="Bact_HTH_transcr_reg"/>
</dbReference>
<dbReference type="Pfam" id="PF00392">
    <property type="entry name" value="GntR"/>
    <property type="match status" value="1"/>
</dbReference>
<dbReference type="CDD" id="cd07377">
    <property type="entry name" value="WHTH_GntR"/>
    <property type="match status" value="1"/>
</dbReference>
<evidence type="ECO:0000256" key="1">
    <source>
        <dbReference type="ARBA" id="ARBA00023015"/>
    </source>
</evidence>
<comment type="caution">
    <text evidence="6">The sequence shown here is derived from an EMBL/GenBank/DDBJ whole genome shotgun (WGS) entry which is preliminary data.</text>
</comment>
<dbReference type="PANTHER" id="PTHR44846:SF17">
    <property type="entry name" value="GNTR-FAMILY TRANSCRIPTIONAL REGULATOR"/>
    <property type="match status" value="1"/>
</dbReference>
<dbReference type="EMBL" id="WHPN01000331">
    <property type="protein sequence ID" value="KAF4407127.1"/>
    <property type="molecule type" value="Genomic_DNA"/>
</dbReference>
<dbReference type="InterPro" id="IPR036388">
    <property type="entry name" value="WH-like_DNA-bd_sf"/>
</dbReference>
<evidence type="ECO:0000313" key="7">
    <source>
        <dbReference type="Proteomes" id="UP000621266"/>
    </source>
</evidence>
<evidence type="ECO:0000259" key="5">
    <source>
        <dbReference type="PROSITE" id="PS50949"/>
    </source>
</evidence>
<dbReference type="InterPro" id="IPR000524">
    <property type="entry name" value="Tscrpt_reg_HTH_GntR"/>
</dbReference>